<comment type="caution">
    <text evidence="2">The sequence shown here is derived from an EMBL/GenBank/DDBJ whole genome shotgun (WGS) entry which is preliminary data.</text>
</comment>
<protein>
    <submittedName>
        <fullName evidence="2">KTSC domain-containing protein</fullName>
    </submittedName>
</protein>
<gene>
    <name evidence="2" type="ORF">IEE83_01755</name>
</gene>
<dbReference type="Pfam" id="PF13619">
    <property type="entry name" value="KTSC"/>
    <property type="match status" value="1"/>
</dbReference>
<dbReference type="EMBL" id="JACYGY010000001">
    <property type="protein sequence ID" value="MBE9460595.1"/>
    <property type="molecule type" value="Genomic_DNA"/>
</dbReference>
<sequence>MEMIQVTSSTINAIGYDDQAGTLRVEFIKSGTYDYYSVSQDIYYAFLSAPSKGQFHNLYIKKGGFSYSRV</sequence>
<dbReference type="RefSeq" id="WP_194118921.1">
    <property type="nucleotide sequence ID" value="NZ_JACYGY010000001.1"/>
</dbReference>
<keyword evidence="3" id="KW-1185">Reference proteome</keyword>
<dbReference type="InterPro" id="IPR025309">
    <property type="entry name" value="KTSC_dom"/>
</dbReference>
<organism evidence="2 3">
    <name type="scientific">Dyadobacter subterraneus</name>
    <dbReference type="NCBI Taxonomy" id="2773304"/>
    <lineage>
        <taxon>Bacteria</taxon>
        <taxon>Pseudomonadati</taxon>
        <taxon>Bacteroidota</taxon>
        <taxon>Cytophagia</taxon>
        <taxon>Cytophagales</taxon>
        <taxon>Spirosomataceae</taxon>
        <taxon>Dyadobacter</taxon>
    </lineage>
</organism>
<feature type="domain" description="KTSC" evidence="1">
    <location>
        <begin position="7"/>
        <end position="62"/>
    </location>
</feature>
<name>A0ABR9W563_9BACT</name>
<proteinExistence type="predicted"/>
<accession>A0ABR9W563</accession>
<dbReference type="Proteomes" id="UP000634134">
    <property type="component" value="Unassembled WGS sequence"/>
</dbReference>
<reference evidence="3" key="1">
    <citation type="submission" date="2023-07" db="EMBL/GenBank/DDBJ databases">
        <title>Dyadobacter sp. nov 'subterranea' isolated from contaminted grondwater.</title>
        <authorList>
            <person name="Szabo I."/>
            <person name="Al-Omari J."/>
            <person name="Szerdahelyi S.G."/>
            <person name="Rado J."/>
        </authorList>
    </citation>
    <scope>NUCLEOTIDE SEQUENCE [LARGE SCALE GENOMIC DNA]</scope>
    <source>
        <strain evidence="3">UP-52</strain>
    </source>
</reference>
<evidence type="ECO:0000313" key="3">
    <source>
        <dbReference type="Proteomes" id="UP000634134"/>
    </source>
</evidence>
<evidence type="ECO:0000313" key="2">
    <source>
        <dbReference type="EMBL" id="MBE9460595.1"/>
    </source>
</evidence>
<evidence type="ECO:0000259" key="1">
    <source>
        <dbReference type="Pfam" id="PF13619"/>
    </source>
</evidence>